<gene>
    <name evidence="2" type="ORF">WKR92_08285</name>
</gene>
<dbReference type="PROSITE" id="PS51068">
    <property type="entry name" value="FPG_CAT"/>
    <property type="match status" value="1"/>
</dbReference>
<dbReference type="SUPFAM" id="SSF81624">
    <property type="entry name" value="N-terminal domain of MutM-like DNA repair proteins"/>
    <property type="match status" value="1"/>
</dbReference>
<evidence type="ECO:0000313" key="2">
    <source>
        <dbReference type="EMBL" id="MFB5945830.1"/>
    </source>
</evidence>
<dbReference type="Proteomes" id="UP001580928">
    <property type="component" value="Unassembled WGS sequence"/>
</dbReference>
<dbReference type="Pfam" id="PF01149">
    <property type="entry name" value="Fapy_DNA_glyco"/>
    <property type="match status" value="1"/>
</dbReference>
<dbReference type="InterPro" id="IPR012319">
    <property type="entry name" value="FPG_cat"/>
</dbReference>
<dbReference type="SMART" id="SM00898">
    <property type="entry name" value="Fapy_DNA_glyco"/>
    <property type="match status" value="1"/>
</dbReference>
<name>A0ABV5CGV6_9SPHI</name>
<dbReference type="CDD" id="cd08974">
    <property type="entry name" value="BaFpgNei_N_2"/>
    <property type="match status" value="1"/>
</dbReference>
<protein>
    <submittedName>
        <fullName evidence="2">DNA-formamidopyrimidine glycosylase family protein</fullName>
    </submittedName>
</protein>
<organism evidence="2 3">
    <name type="scientific">Albibacterium profundi</name>
    <dbReference type="NCBI Taxonomy" id="3134906"/>
    <lineage>
        <taxon>Bacteria</taxon>
        <taxon>Pseudomonadati</taxon>
        <taxon>Bacteroidota</taxon>
        <taxon>Sphingobacteriia</taxon>
        <taxon>Sphingobacteriales</taxon>
        <taxon>Sphingobacteriaceae</taxon>
        <taxon>Albibacterium</taxon>
    </lineage>
</organism>
<comment type="caution">
    <text evidence="2">The sequence shown here is derived from an EMBL/GenBank/DDBJ whole genome shotgun (WGS) entry which is preliminary data.</text>
</comment>
<dbReference type="EMBL" id="JBBVGT010000002">
    <property type="protein sequence ID" value="MFB5945830.1"/>
    <property type="molecule type" value="Genomic_DNA"/>
</dbReference>
<dbReference type="InterPro" id="IPR035937">
    <property type="entry name" value="FPG_N"/>
</dbReference>
<accession>A0ABV5CGV6</accession>
<keyword evidence="3" id="KW-1185">Reference proteome</keyword>
<dbReference type="Gene3D" id="3.20.190.10">
    <property type="entry name" value="MutM-like, N-terminal"/>
    <property type="match status" value="1"/>
</dbReference>
<evidence type="ECO:0000259" key="1">
    <source>
        <dbReference type="PROSITE" id="PS51068"/>
    </source>
</evidence>
<evidence type="ECO:0000313" key="3">
    <source>
        <dbReference type="Proteomes" id="UP001580928"/>
    </source>
</evidence>
<dbReference type="RefSeq" id="WP_375557363.1">
    <property type="nucleotide sequence ID" value="NZ_JBBVGT010000002.1"/>
</dbReference>
<reference evidence="2 3" key="1">
    <citation type="submission" date="2024-04" db="EMBL/GenBank/DDBJ databases">
        <title>Albibacterium profundi sp. nov., isolated from sediment of the Challenger Deep of Mariana Trench.</title>
        <authorList>
            <person name="Wang Y."/>
        </authorList>
    </citation>
    <scope>NUCLEOTIDE SEQUENCE [LARGE SCALE GENOMIC DNA]</scope>
    <source>
        <strain evidence="2 3">RHL897</strain>
    </source>
</reference>
<sequence>MPEGPSIVIAKEQIAPFIGKKVLAVSGNSKTDIQRLEGKQLIDVRTWGKHLLLCFDGFIFRIHFLLFGTYRINESKTTPLRLGLVFTNGELNFYTVSIKMYNGPSWNGTQHGMIHSGKVIAVDGSGSATMISSKMGEYNVIPHHPRDIPVSYGPTEPSYNFGGTEYPSRVYYRKNESN</sequence>
<proteinExistence type="predicted"/>
<feature type="domain" description="Formamidopyrimidine-DNA glycosylase catalytic" evidence="1">
    <location>
        <begin position="2"/>
        <end position="89"/>
    </location>
</feature>